<feature type="compositionally biased region" description="Basic and acidic residues" evidence="1">
    <location>
        <begin position="46"/>
        <end position="70"/>
    </location>
</feature>
<evidence type="ECO:0000313" key="4">
    <source>
        <dbReference type="Proteomes" id="UP001589896"/>
    </source>
</evidence>
<keyword evidence="2" id="KW-0732">Signal</keyword>
<dbReference type="Proteomes" id="UP001589896">
    <property type="component" value="Unassembled WGS sequence"/>
</dbReference>
<keyword evidence="4" id="KW-1185">Reference proteome</keyword>
<feature type="compositionally biased region" description="Polar residues" evidence="1">
    <location>
        <begin position="27"/>
        <end position="40"/>
    </location>
</feature>
<feature type="region of interest" description="Disordered" evidence="1">
    <location>
        <begin position="27"/>
        <end position="99"/>
    </location>
</feature>
<dbReference type="EMBL" id="JBHLTG010000001">
    <property type="protein sequence ID" value="MFC0677159.1"/>
    <property type="molecule type" value="Genomic_DNA"/>
</dbReference>
<reference evidence="3 4" key="1">
    <citation type="submission" date="2024-09" db="EMBL/GenBank/DDBJ databases">
        <authorList>
            <person name="Sun Q."/>
            <person name="Mori K."/>
        </authorList>
    </citation>
    <scope>NUCLEOTIDE SEQUENCE [LARGE SCALE GENOMIC DNA]</scope>
    <source>
        <strain evidence="3 4">KCTC 23076</strain>
    </source>
</reference>
<protein>
    <submittedName>
        <fullName evidence="3">Uncharacterized protein</fullName>
    </submittedName>
</protein>
<name>A0ABV6RJJ7_9GAMM</name>
<comment type="caution">
    <text evidence="3">The sequence shown here is derived from an EMBL/GenBank/DDBJ whole genome shotgun (WGS) entry which is preliminary data.</text>
</comment>
<organism evidence="3 4">
    <name type="scientific">Lysobacter korlensis</name>
    <dbReference type="NCBI Taxonomy" id="553636"/>
    <lineage>
        <taxon>Bacteria</taxon>
        <taxon>Pseudomonadati</taxon>
        <taxon>Pseudomonadota</taxon>
        <taxon>Gammaproteobacteria</taxon>
        <taxon>Lysobacterales</taxon>
        <taxon>Lysobacteraceae</taxon>
        <taxon>Lysobacter</taxon>
    </lineage>
</organism>
<evidence type="ECO:0000256" key="1">
    <source>
        <dbReference type="SAM" id="MobiDB-lite"/>
    </source>
</evidence>
<feature type="chain" id="PRO_5045140614" evidence="2">
    <location>
        <begin position="22"/>
        <end position="282"/>
    </location>
</feature>
<evidence type="ECO:0000256" key="2">
    <source>
        <dbReference type="SAM" id="SignalP"/>
    </source>
</evidence>
<dbReference type="RefSeq" id="WP_386665283.1">
    <property type="nucleotide sequence ID" value="NZ_JBHLTG010000001.1"/>
</dbReference>
<proteinExistence type="predicted"/>
<evidence type="ECO:0000313" key="3">
    <source>
        <dbReference type="EMBL" id="MFC0677159.1"/>
    </source>
</evidence>
<gene>
    <name evidence="3" type="ORF">ACFFGH_04725</name>
</gene>
<feature type="signal peptide" evidence="2">
    <location>
        <begin position="1"/>
        <end position="21"/>
    </location>
</feature>
<accession>A0ABV6RJJ7</accession>
<sequence>MLTQLTTATLFAALLVTPVFAQSSSTADQTRMQKQGMQTNQAQAADKSKSDKKQASHAGDQSKARNDHAGKSATAHDGMNRQGMDHQGMGHGMMKQGGMAQNDHKMMQGQMNAAQVQKMTEGWPEPSRKAIQAMSEKYGPPAAVTADMVLWNEAGPWKRTAVYREAVPHQFPMPHMDVLQQWTDYKAPPSKYDELAMFDGSVVLARTAGEISARCDKEPANILALNLADEVASGKRSVEEARKMYGEQIKALMEGKPAPYTEKLMFTTAGDTQAPDKALAGM</sequence>